<keyword evidence="1" id="KW-0134">Cell wall</keyword>
<reference evidence="8 9" key="1">
    <citation type="journal article" date="2021" name="Int. J. Syst. Evol. Microbiol.">
        <title>Lentilactobacillus fungorum sp. nov., isolated from spent mushroom substrates.</title>
        <authorList>
            <person name="Tohno M."/>
            <person name="Tanizawa Y."/>
            <person name="Kojima Y."/>
            <person name="Sakamoto M."/>
            <person name="Ohkuma M."/>
            <person name="Kobayashi H."/>
        </authorList>
    </citation>
    <scope>NUCLEOTIDE SEQUENCE [LARGE SCALE GENOMIC DNA]</scope>
    <source>
        <strain evidence="8 9">YK48G</strain>
    </source>
</reference>
<dbReference type="SMART" id="SM00710">
    <property type="entry name" value="PbH1"/>
    <property type="match status" value="5"/>
</dbReference>
<dbReference type="NCBIfam" id="TIGR01167">
    <property type="entry name" value="LPXTG_anchor"/>
    <property type="match status" value="1"/>
</dbReference>
<dbReference type="CDD" id="cd00222">
    <property type="entry name" value="CollagenBindB"/>
    <property type="match status" value="1"/>
</dbReference>
<feature type="region of interest" description="Disordered" evidence="5">
    <location>
        <begin position="48"/>
        <end position="160"/>
    </location>
</feature>
<dbReference type="PANTHER" id="PTHR10068:SF14">
    <property type="entry name" value="CELL WALL ADHESIN EAP1"/>
    <property type="match status" value="1"/>
</dbReference>
<dbReference type="Pfam" id="PF05738">
    <property type="entry name" value="Cna_B"/>
    <property type="match status" value="1"/>
</dbReference>
<feature type="domain" description="Gram-positive cocci surface proteins LPxTG" evidence="7">
    <location>
        <begin position="928"/>
        <end position="963"/>
    </location>
</feature>
<keyword evidence="6" id="KW-0812">Transmembrane</keyword>
<keyword evidence="6" id="KW-1133">Transmembrane helix</keyword>
<evidence type="ECO:0000256" key="5">
    <source>
        <dbReference type="SAM" id="MobiDB-lite"/>
    </source>
</evidence>
<dbReference type="InterPro" id="IPR008454">
    <property type="entry name" value="Collagen-bd_Cna-like_B-typ_dom"/>
</dbReference>
<evidence type="ECO:0000313" key="9">
    <source>
        <dbReference type="Proteomes" id="UP000604765"/>
    </source>
</evidence>
<proteinExistence type="predicted"/>
<comment type="caution">
    <text evidence="8">The sequence shown here is derived from an EMBL/GenBank/DDBJ whole genome shotgun (WGS) entry which is preliminary data.</text>
</comment>
<feature type="compositionally biased region" description="Low complexity" evidence="5">
    <location>
        <begin position="48"/>
        <end position="75"/>
    </location>
</feature>
<accession>A0ABQ3VX08</accession>
<name>A0ABQ3VX08_9LACO</name>
<keyword evidence="2" id="KW-0964">Secreted</keyword>
<gene>
    <name evidence="8" type="ORF">YK48G_08600</name>
</gene>
<evidence type="ECO:0000256" key="2">
    <source>
        <dbReference type="ARBA" id="ARBA00022525"/>
    </source>
</evidence>
<feature type="compositionally biased region" description="Low complexity" evidence="5">
    <location>
        <begin position="823"/>
        <end position="861"/>
    </location>
</feature>
<evidence type="ECO:0000256" key="6">
    <source>
        <dbReference type="SAM" id="Phobius"/>
    </source>
</evidence>
<feature type="compositionally biased region" description="Polar residues" evidence="5">
    <location>
        <begin position="893"/>
        <end position="906"/>
    </location>
</feature>
<evidence type="ECO:0000256" key="3">
    <source>
        <dbReference type="ARBA" id="ARBA00022729"/>
    </source>
</evidence>
<dbReference type="SUPFAM" id="SSF49478">
    <property type="entry name" value="Cna protein B-type domain"/>
    <property type="match status" value="1"/>
</dbReference>
<evidence type="ECO:0000313" key="8">
    <source>
        <dbReference type="EMBL" id="GHP13435.1"/>
    </source>
</evidence>
<keyword evidence="4" id="KW-0572">Peptidoglycan-anchor</keyword>
<dbReference type="InterPro" id="IPR006626">
    <property type="entry name" value="PbH1"/>
</dbReference>
<keyword evidence="6" id="KW-0472">Membrane</keyword>
<feature type="compositionally biased region" description="Low complexity" evidence="5">
    <location>
        <begin position="874"/>
        <end position="891"/>
    </location>
</feature>
<organism evidence="8 9">
    <name type="scientific">Lentilactobacillus fungorum</name>
    <dbReference type="NCBI Taxonomy" id="2201250"/>
    <lineage>
        <taxon>Bacteria</taxon>
        <taxon>Bacillati</taxon>
        <taxon>Bacillota</taxon>
        <taxon>Bacilli</taxon>
        <taxon>Lactobacillales</taxon>
        <taxon>Lactobacillaceae</taxon>
        <taxon>Lentilactobacillus</taxon>
    </lineage>
</organism>
<feature type="compositionally biased region" description="Polar residues" evidence="5">
    <location>
        <begin position="81"/>
        <end position="154"/>
    </location>
</feature>
<dbReference type="Gene3D" id="2.60.40.1140">
    <property type="entry name" value="Collagen-binding surface protein Cna, B-type domain"/>
    <property type="match status" value="1"/>
</dbReference>
<keyword evidence="3" id="KW-0732">Signal</keyword>
<feature type="region of interest" description="Disordered" evidence="5">
    <location>
        <begin position="914"/>
        <end position="933"/>
    </location>
</feature>
<dbReference type="Proteomes" id="UP000604765">
    <property type="component" value="Unassembled WGS sequence"/>
</dbReference>
<dbReference type="PANTHER" id="PTHR10068">
    <property type="entry name" value="BONE MARROW PROTEOGLYCAN"/>
    <property type="match status" value="1"/>
</dbReference>
<evidence type="ECO:0000256" key="1">
    <source>
        <dbReference type="ARBA" id="ARBA00022512"/>
    </source>
</evidence>
<dbReference type="EMBL" id="BNJR01000008">
    <property type="protein sequence ID" value="GHP13435.1"/>
    <property type="molecule type" value="Genomic_DNA"/>
</dbReference>
<dbReference type="InterPro" id="IPR019931">
    <property type="entry name" value="LPXTG_anchor"/>
</dbReference>
<dbReference type="Pfam" id="PF00746">
    <property type="entry name" value="Gram_pos_anchor"/>
    <property type="match status" value="1"/>
</dbReference>
<feature type="transmembrane region" description="Helical" evidence="6">
    <location>
        <begin position="938"/>
        <end position="957"/>
    </location>
</feature>
<dbReference type="PROSITE" id="PS50847">
    <property type="entry name" value="GRAM_POS_ANCHORING"/>
    <property type="match status" value="1"/>
</dbReference>
<keyword evidence="9" id="KW-1185">Reference proteome</keyword>
<protein>
    <recommendedName>
        <fullName evidence="7">Gram-positive cocci surface proteins LPxTG domain-containing protein</fullName>
    </recommendedName>
</protein>
<dbReference type="RefSeq" id="WP_203629480.1">
    <property type="nucleotide sequence ID" value="NZ_BNJR01000008.1"/>
</dbReference>
<feature type="region of interest" description="Disordered" evidence="5">
    <location>
        <begin position="821"/>
        <end position="909"/>
    </location>
</feature>
<sequence>MNIDCRLKRGACFVVVSILTLVALIFLSGPIRVSADVSGTAEAVPVSVQTDTGGTTTATNVTQSTTDITSSPDPSVVDAGQTDSVNSTQAPEGTGADVNTDNVADPTSSSVDDQTSSNQDTVNSTHTQDSSVNPDQPTSTEKNQPQVTAKSASDNLKDRNMVVSTPSSARLTAQAEDSKQDVQATAAVQAADSMTVTTEQQLADAISKAPKDGTAQTIILGGSFATKQIEIVQGQNITFTNDAGQKVTLKLNGAIIVDKGATLNFHGDQAQGITIAPGDDFQRKSDVPLQISGTTEMTGTDIMGFSFKPWMPHNVATVTVNGANASLTMDKDARVINNNISTDQGSNIDDAGGISVNDGATLTMNEGSSVTGNTISWNASLAAGGIGVHDGSHLILNGGTVSNNQGPQAGGIIVGDRNDADTDPQNKLSTFVMNSGKIDGNISWNEAGGVYINGNGSFVMNGGAITNNSTGYVGLSTNAAAPGGGIAVSTGYTEQDYQDANVYDQNNAAKLVINDGLIDGNKAAGPGGGIYVNSNAVTIKKAKITNNSAAMYGGGIYVSIAHYTLKLGNSLITNNSATAGSVISWTDGTLLNPGIGGGVWFCPTGNATINVTDGTAIYGNSAVNKGNDFASEVKAGYGSVTLANEILGGGDVAWYHDRDGQQETTPVTITNQTGAFDLKSVSSAQALAAALATVIISGNSAPRGGGIGSNGTVIFGEPGTKVIKVNKQWDLNGNPDAELPGKVTINLTHDVTNADGTTSTIVVRSIDLTKDNHWTGEFADLPTNVDYDVAEVPVAGFNSTVSQALTKVSDGVYQITFINTIKPTTPTTPDTPVTPNTPTEPNTPDTPNEPDTPTTPNTPVVPGQPSVPGKPQVPNKSRQPSQPSKPSQPDQPTVPSKPNRPVNSTIKAGKTVTLAATPKKNSTAPEKLPQTGDQNSSLVSLMGLMILLIALSGMLVFKKRRDD</sequence>
<evidence type="ECO:0000259" key="7">
    <source>
        <dbReference type="PROSITE" id="PS50847"/>
    </source>
</evidence>
<evidence type="ECO:0000256" key="4">
    <source>
        <dbReference type="ARBA" id="ARBA00023088"/>
    </source>
</evidence>